<dbReference type="InterPro" id="IPR001723">
    <property type="entry name" value="Nuclear_hrmn_rcpt"/>
</dbReference>
<dbReference type="PROSITE" id="PS51843">
    <property type="entry name" value="NR_LBD"/>
    <property type="match status" value="1"/>
</dbReference>
<dbReference type="Pfam" id="PF00104">
    <property type="entry name" value="Hormone_recep"/>
    <property type="match status" value="1"/>
</dbReference>
<dbReference type="InterPro" id="IPR013088">
    <property type="entry name" value="Znf_NHR/GATA"/>
</dbReference>
<dbReference type="PROSITE" id="PS00031">
    <property type="entry name" value="NUCLEAR_REC_DBD_1"/>
    <property type="match status" value="1"/>
</dbReference>
<keyword evidence="7 11" id="KW-0238">DNA-binding</keyword>
<dbReference type="SUPFAM" id="SSF48508">
    <property type="entry name" value="Nuclear receptor ligand-binding domain"/>
    <property type="match status" value="1"/>
</dbReference>
<comment type="subcellular location">
    <subcellularLocation>
        <location evidence="1 11">Nucleus</location>
    </subcellularLocation>
</comment>
<dbReference type="Gene3D" id="3.30.50.10">
    <property type="entry name" value="Erythroid Transcription Factor GATA-1, subunit A"/>
    <property type="match status" value="1"/>
</dbReference>
<keyword evidence="8 11" id="KW-0804">Transcription</keyword>
<dbReference type="SUPFAM" id="SSF57716">
    <property type="entry name" value="Glucocorticoid receptor-like (DNA-binding domain)"/>
    <property type="match status" value="1"/>
</dbReference>
<evidence type="ECO:0000256" key="9">
    <source>
        <dbReference type="ARBA" id="ARBA00023170"/>
    </source>
</evidence>
<evidence type="ECO:0000256" key="7">
    <source>
        <dbReference type="ARBA" id="ARBA00023125"/>
    </source>
</evidence>
<evidence type="ECO:0000256" key="4">
    <source>
        <dbReference type="ARBA" id="ARBA00022833"/>
    </source>
</evidence>
<keyword evidence="9 11" id="KW-0675">Receptor</keyword>
<dbReference type="CDD" id="cd07170">
    <property type="entry name" value="NR_DBD_ERR"/>
    <property type="match status" value="1"/>
</dbReference>
<evidence type="ECO:0000256" key="8">
    <source>
        <dbReference type="ARBA" id="ARBA00023163"/>
    </source>
</evidence>
<feature type="domain" description="NR LBD" evidence="13">
    <location>
        <begin position="302"/>
        <end position="526"/>
    </location>
</feature>
<protein>
    <submittedName>
        <fullName evidence="14">Estrogen-related receptor isoform 1</fullName>
    </submittedName>
</protein>
<evidence type="ECO:0000256" key="10">
    <source>
        <dbReference type="ARBA" id="ARBA00023242"/>
    </source>
</evidence>
<feature type="domain" description="Nuclear receptor" evidence="12">
    <location>
        <begin position="194"/>
        <end position="269"/>
    </location>
</feature>
<dbReference type="SMART" id="SM00430">
    <property type="entry name" value="HOLI"/>
    <property type="match status" value="1"/>
</dbReference>
<evidence type="ECO:0000259" key="13">
    <source>
        <dbReference type="PROSITE" id="PS51843"/>
    </source>
</evidence>
<evidence type="ECO:0000256" key="2">
    <source>
        <dbReference type="ARBA" id="ARBA00022723"/>
    </source>
</evidence>
<sequence length="527" mass="58157">MCSTLTSDDHLGRALTVVGIKQEPYSPFESSGSLNASFNSSSGSSPESNCSDGLPSSPIAIMSLGNELDFFPSDNFDSSADSGLGSANSYCQDETMCFHWRPLDIKLEPFTCCDEDISRYQAEVLESTVRDCGQSMMQQFTENRRDQSDRNLANAAPPGAVMIKAPCNDASSYPSIPRCVTSTTSSSHPSSAPKRLCLVCGDVASGYHYGVASCEACKAFFKRTIQGSIDYTCPSSNDCEITKRRRKSCQSCRFTKCLRVGMLREGVRLDRVRGGRQKYKKKTTSENTERFQLPITQHQLPALNKVVSHLLLAEPGKLTTAQNTKEAKGGENILSTLCDLADRELVVIIGWAKHIPGFSILPLADQMALLQSAWMEILILGIAFRSLQFGDEHVFADDFVLDVETCQSTGLSELSSALLQLQRRLKSHKPNKAEFVVMKAIALVNSDSPHVENQEDLAKLQDSLQEALSEQCTLHYPSDAKRCSRLLMSLPLLRQVAMKAVAFFHAVRQRGNITMRKLFLEMLDAKI</sequence>
<dbReference type="PRINTS" id="PR00398">
    <property type="entry name" value="STRDHORMONER"/>
</dbReference>
<keyword evidence="10 11" id="KW-0539">Nucleus</keyword>
<dbReference type="InterPro" id="IPR050200">
    <property type="entry name" value="Nuclear_hormone_rcpt_NR3"/>
</dbReference>
<dbReference type="GO" id="GO:0005634">
    <property type="term" value="C:nucleus"/>
    <property type="evidence" value="ECO:0007669"/>
    <property type="project" value="UniProtKB-SubCell"/>
</dbReference>
<keyword evidence="5" id="KW-0007">Acetylation</keyword>
<dbReference type="Gene3D" id="1.10.565.10">
    <property type="entry name" value="Retinoid X Receptor"/>
    <property type="match status" value="1"/>
</dbReference>
<keyword evidence="4 11" id="KW-0862">Zinc</keyword>
<dbReference type="GO" id="GO:0008270">
    <property type="term" value="F:zinc ion binding"/>
    <property type="evidence" value="ECO:0007669"/>
    <property type="project" value="UniProtKB-KW"/>
</dbReference>
<dbReference type="AlphaFoldDB" id="B9P3Q6"/>
<evidence type="ECO:0000256" key="6">
    <source>
        <dbReference type="ARBA" id="ARBA00023015"/>
    </source>
</evidence>
<keyword evidence="2 11" id="KW-0479">Metal-binding</keyword>
<dbReference type="EMBL" id="EF140881">
    <property type="protein sequence ID" value="ABO42263.1"/>
    <property type="molecule type" value="mRNA"/>
</dbReference>
<evidence type="ECO:0000256" key="5">
    <source>
        <dbReference type="ARBA" id="ARBA00022990"/>
    </source>
</evidence>
<organism evidence="14">
    <name type="scientific">Halocynthia roretzi</name>
    <name type="common">Sea squirt</name>
    <name type="synonym">Cynthia roretzi</name>
    <dbReference type="NCBI Taxonomy" id="7729"/>
    <lineage>
        <taxon>Eukaryota</taxon>
        <taxon>Metazoa</taxon>
        <taxon>Chordata</taxon>
        <taxon>Tunicata</taxon>
        <taxon>Ascidiacea</taxon>
        <taxon>Stolidobranchia</taxon>
        <taxon>Pyuridae</taxon>
        <taxon>Halocynthia</taxon>
    </lineage>
</organism>
<dbReference type="PRINTS" id="PR00047">
    <property type="entry name" value="STROIDFINGER"/>
</dbReference>
<proteinExistence type="evidence at transcript level"/>
<evidence type="ECO:0000313" key="14">
    <source>
        <dbReference type="EMBL" id="ABO42263.1"/>
    </source>
</evidence>
<dbReference type="GO" id="GO:0003700">
    <property type="term" value="F:DNA-binding transcription factor activity"/>
    <property type="evidence" value="ECO:0007669"/>
    <property type="project" value="InterPro"/>
</dbReference>
<dbReference type="InterPro" id="IPR000536">
    <property type="entry name" value="Nucl_hrmn_rcpt_lig-bd"/>
</dbReference>
<accession>B9P3Q6</accession>
<keyword evidence="6 11" id="KW-0805">Transcription regulation</keyword>
<dbReference type="PANTHER" id="PTHR48092">
    <property type="entry name" value="KNIRPS-RELATED PROTEIN-RELATED"/>
    <property type="match status" value="1"/>
</dbReference>
<evidence type="ECO:0000256" key="1">
    <source>
        <dbReference type="ARBA" id="ARBA00004123"/>
    </source>
</evidence>
<comment type="similarity">
    <text evidence="11">Belongs to the nuclear hormone receptor family.</text>
</comment>
<evidence type="ECO:0000256" key="11">
    <source>
        <dbReference type="RuleBase" id="RU004334"/>
    </source>
</evidence>
<keyword evidence="3 11" id="KW-0863">Zinc-finger</keyword>
<reference evidence="14" key="1">
    <citation type="journal article" date="2009" name="Biochim. Biophys. Acta">
        <title>Conserved properties of a urochordate estrogen receptor-related receptor (ERR) with mammalian ERRalpha.</title>
        <authorList>
            <person name="Park W."/>
            <person name="Kim G.J."/>
            <person name="Choi H.S."/>
            <person name="Vanacker J.M."/>
            <person name="Sohn Y.C."/>
        </authorList>
    </citation>
    <scope>NUCLEOTIDE SEQUENCE</scope>
</reference>
<evidence type="ECO:0000259" key="12">
    <source>
        <dbReference type="PROSITE" id="PS51030"/>
    </source>
</evidence>
<dbReference type="PROSITE" id="PS51030">
    <property type="entry name" value="NUCLEAR_REC_DBD_2"/>
    <property type="match status" value="1"/>
</dbReference>
<dbReference type="Pfam" id="PF00105">
    <property type="entry name" value="zf-C4"/>
    <property type="match status" value="1"/>
</dbReference>
<dbReference type="GO" id="GO:0043565">
    <property type="term" value="F:sequence-specific DNA binding"/>
    <property type="evidence" value="ECO:0007669"/>
    <property type="project" value="InterPro"/>
</dbReference>
<dbReference type="InterPro" id="IPR001628">
    <property type="entry name" value="Znf_hrmn_rcpt"/>
</dbReference>
<dbReference type="FunFam" id="3.30.50.10:FF:000008">
    <property type="entry name" value="estrogen-related receptor gamma isoform X1"/>
    <property type="match status" value="1"/>
</dbReference>
<name>B9P3Q6_HALRO</name>
<dbReference type="InterPro" id="IPR035500">
    <property type="entry name" value="NHR-like_dom_sf"/>
</dbReference>
<dbReference type="SMART" id="SM00399">
    <property type="entry name" value="ZnF_C4"/>
    <property type="match status" value="1"/>
</dbReference>
<evidence type="ECO:0000256" key="3">
    <source>
        <dbReference type="ARBA" id="ARBA00022771"/>
    </source>
</evidence>